<dbReference type="Pfam" id="PF08533">
    <property type="entry name" value="Glyco_hydro_42C"/>
    <property type="match status" value="1"/>
</dbReference>
<feature type="domain" description="Glycoside hydrolase family 42 N-terminal" evidence="11">
    <location>
        <begin position="15"/>
        <end position="392"/>
    </location>
</feature>
<dbReference type="Pfam" id="PF08532">
    <property type="entry name" value="Glyco_hydro_42M"/>
    <property type="match status" value="1"/>
</dbReference>
<dbReference type="InterPro" id="IPR013780">
    <property type="entry name" value="Glyco_hydro_b"/>
</dbReference>
<evidence type="ECO:0000256" key="6">
    <source>
        <dbReference type="ARBA" id="ARBA00022833"/>
    </source>
</evidence>
<dbReference type="GO" id="GO:0006012">
    <property type="term" value="P:galactose metabolic process"/>
    <property type="evidence" value="ECO:0007669"/>
    <property type="project" value="InterPro"/>
</dbReference>
<evidence type="ECO:0000256" key="7">
    <source>
        <dbReference type="ARBA" id="ARBA00023295"/>
    </source>
</evidence>
<dbReference type="SUPFAM" id="SSF51445">
    <property type="entry name" value="(Trans)glycosidases"/>
    <property type="match status" value="1"/>
</dbReference>
<evidence type="ECO:0000256" key="10">
    <source>
        <dbReference type="PIRSR" id="PIRSR001084-2"/>
    </source>
</evidence>
<evidence type="ECO:0000256" key="3">
    <source>
        <dbReference type="ARBA" id="ARBA00012756"/>
    </source>
</evidence>
<evidence type="ECO:0000259" key="13">
    <source>
        <dbReference type="Pfam" id="PF08533"/>
    </source>
</evidence>
<evidence type="ECO:0000256" key="4">
    <source>
        <dbReference type="ARBA" id="ARBA00022723"/>
    </source>
</evidence>
<feature type="binding site" evidence="10">
    <location>
        <position position="321"/>
    </location>
    <ligand>
        <name>substrate</name>
    </ligand>
</feature>
<evidence type="ECO:0000256" key="2">
    <source>
        <dbReference type="ARBA" id="ARBA00005940"/>
    </source>
</evidence>
<comment type="catalytic activity">
    <reaction evidence="1 8">
        <text>Hydrolysis of terminal non-reducing beta-D-galactose residues in beta-D-galactosides.</text>
        <dbReference type="EC" id="3.2.1.23"/>
    </reaction>
</comment>
<keyword evidence="5 8" id="KW-0378">Hydrolase</keyword>
<dbReference type="InterPro" id="IPR013738">
    <property type="entry name" value="Beta_galactosidase_Trimer"/>
</dbReference>
<sequence length="687" mass="77739">MSKSIQLNELTLGVCYYPEHWPEAFWEDDFRRMREMNISVIRMAEFAWAMLEPEEGRFDFSFFQKVLDLAHNYGLTVIMGTPTATPPAWLTHKYPEVLNANVEGVLYRHGMRRHYNYSSPVYIELCSRIVRNMAYAYKDHPAVIGWQIDNELNCEMNVFYAEADHTAFREWLKQRYGSLDRLNQAWGTVFWSQTYTDWEQIYLTRPLVSSSPNPHLALDEKRFISANTISFAKLQADIIRELAPQHWITTNGMFGHLDSHELTDQALDFFSYDSYPQFSTIFPGDDEQPLKDRSWSMNLSIVRSVSPNFCVMEQQSGPGGWVDRIGMGSPRPGQIRLWTYQSVLHGADLLLYFRWRTATFGTEIYWHGINDYHNRPNRRVKEVAQVGGEFAKIGAAIAGTKYKAEVAILQDYDNIWDGELDSWHGALNWQSKLSWFKQLQYRHIPVDLVTLRPGTSLDDLTPYKVIVYPHAAIMTDETADLLSRYVEQGGQLFFGARTGYKNLDGHCKMDPFPGPVAGLCGITVEDFTLIKGSVAPAELKSEVLSLPAGATAAGFNEVLAISDEATEVIAEYASEYYAGSPAFTRRAYGQGHAWYFGAAFSEQVAGALIEKLGLTSPAADLVTSPAEVELGIRAADGKQYLFALNYSDKPVLVQLNQAAKDLLSEALMEHEVEMPPYGVLVLEILNS</sequence>
<dbReference type="Proteomes" id="UP000029507">
    <property type="component" value="Chromosome"/>
</dbReference>
<feature type="active site" description="Proton donor" evidence="9">
    <location>
        <position position="151"/>
    </location>
</feature>
<dbReference type="PANTHER" id="PTHR36447">
    <property type="entry name" value="BETA-GALACTOSIDASE GANA"/>
    <property type="match status" value="1"/>
</dbReference>
<dbReference type="AlphaFoldDB" id="A0A089LXS5"/>
<keyword evidence="15" id="KW-1185">Reference proteome</keyword>
<dbReference type="InterPro" id="IPR017853">
    <property type="entry name" value="GH"/>
</dbReference>
<evidence type="ECO:0000259" key="12">
    <source>
        <dbReference type="Pfam" id="PF08532"/>
    </source>
</evidence>
<dbReference type="InterPro" id="IPR003476">
    <property type="entry name" value="Glyco_hydro_42"/>
</dbReference>
<dbReference type="RefSeq" id="WP_038696068.1">
    <property type="nucleotide sequence ID" value="NZ_CP009286.1"/>
</dbReference>
<evidence type="ECO:0000313" key="14">
    <source>
        <dbReference type="EMBL" id="AIQ64068.1"/>
    </source>
</evidence>
<name>A0A089LXS5_9BACL</name>
<dbReference type="InterPro" id="IPR029062">
    <property type="entry name" value="Class_I_gatase-like"/>
</dbReference>
<reference evidence="14 15" key="1">
    <citation type="submission" date="2014-08" db="EMBL/GenBank/DDBJ databases">
        <title>Comparative genomics of the Paenibacillus odorifer group.</title>
        <authorList>
            <person name="den Bakker H.C."/>
            <person name="Tsai Y.-C."/>
            <person name="Martin N."/>
            <person name="Korlach J."/>
            <person name="Wiedmann M."/>
        </authorList>
    </citation>
    <scope>NUCLEOTIDE SEQUENCE [LARGE SCALE GENOMIC DNA]</scope>
    <source>
        <strain evidence="14 15">DSM 14472</strain>
    </source>
</reference>
<dbReference type="STRING" id="169760.PSTEL_14200"/>
<keyword evidence="4" id="KW-0479">Metal-binding</keyword>
<dbReference type="PIRSF" id="PIRSF001084">
    <property type="entry name" value="B-galactosidase"/>
    <property type="match status" value="1"/>
</dbReference>
<dbReference type="CDD" id="cd03143">
    <property type="entry name" value="A4_beta-galactosidase_middle_domain"/>
    <property type="match status" value="1"/>
</dbReference>
<comment type="similarity">
    <text evidence="2 8">Belongs to the glycosyl hydrolase 42 family.</text>
</comment>
<dbReference type="PANTHER" id="PTHR36447:SF2">
    <property type="entry name" value="BETA-GALACTOSIDASE YESZ"/>
    <property type="match status" value="1"/>
</dbReference>
<dbReference type="InterPro" id="IPR013529">
    <property type="entry name" value="Glyco_hydro_42_N"/>
</dbReference>
<dbReference type="Gene3D" id="3.20.20.80">
    <property type="entry name" value="Glycosidases"/>
    <property type="match status" value="1"/>
</dbReference>
<dbReference type="InterPro" id="IPR013739">
    <property type="entry name" value="Beta_galactosidase_C"/>
</dbReference>
<dbReference type="Gene3D" id="2.60.40.1180">
    <property type="entry name" value="Golgi alpha-mannosidase II"/>
    <property type="match status" value="1"/>
</dbReference>
<accession>A0A089LXS5</accession>
<protein>
    <recommendedName>
        <fullName evidence="3 8">Beta-galactosidase</fullName>
        <shortName evidence="8">Beta-gal</shortName>
        <ecNumber evidence="3 8">3.2.1.23</ecNumber>
    </recommendedName>
</protein>
<evidence type="ECO:0000313" key="15">
    <source>
        <dbReference type="Proteomes" id="UP000029507"/>
    </source>
</evidence>
<feature type="active site" description="Nucleophile" evidence="9">
    <location>
        <position position="313"/>
    </location>
</feature>
<evidence type="ECO:0000256" key="8">
    <source>
        <dbReference type="PIRNR" id="PIRNR001084"/>
    </source>
</evidence>
<evidence type="ECO:0000259" key="11">
    <source>
        <dbReference type="Pfam" id="PF02449"/>
    </source>
</evidence>
<evidence type="ECO:0000256" key="9">
    <source>
        <dbReference type="PIRSR" id="PIRSR001084-1"/>
    </source>
</evidence>
<organism evidence="14 15">
    <name type="scientific">Paenibacillus stellifer</name>
    <dbReference type="NCBI Taxonomy" id="169760"/>
    <lineage>
        <taxon>Bacteria</taxon>
        <taxon>Bacillati</taxon>
        <taxon>Bacillota</taxon>
        <taxon>Bacilli</taxon>
        <taxon>Bacillales</taxon>
        <taxon>Paenibacillaceae</taxon>
        <taxon>Paenibacillus</taxon>
    </lineage>
</organism>
<evidence type="ECO:0000256" key="5">
    <source>
        <dbReference type="ARBA" id="ARBA00022801"/>
    </source>
</evidence>
<feature type="domain" description="Beta-galactosidase trimerisation" evidence="12">
    <location>
        <begin position="404"/>
        <end position="612"/>
    </location>
</feature>
<dbReference type="EC" id="3.2.1.23" evidence="3 8"/>
<dbReference type="GO" id="GO:0046872">
    <property type="term" value="F:metal ion binding"/>
    <property type="evidence" value="ECO:0007669"/>
    <property type="project" value="UniProtKB-KW"/>
</dbReference>
<dbReference type="EMBL" id="CP009286">
    <property type="protein sequence ID" value="AIQ64068.1"/>
    <property type="molecule type" value="Genomic_DNA"/>
</dbReference>
<dbReference type="Gene3D" id="3.40.50.880">
    <property type="match status" value="1"/>
</dbReference>
<feature type="binding site" evidence="10">
    <location>
        <position position="150"/>
    </location>
    <ligand>
        <name>substrate</name>
    </ligand>
</feature>
<dbReference type="GO" id="GO:0009341">
    <property type="term" value="C:beta-galactosidase complex"/>
    <property type="evidence" value="ECO:0007669"/>
    <property type="project" value="InterPro"/>
</dbReference>
<feature type="binding site" evidence="10">
    <location>
        <position position="112"/>
    </location>
    <ligand>
        <name>substrate</name>
    </ligand>
</feature>
<dbReference type="SUPFAM" id="SSF52317">
    <property type="entry name" value="Class I glutamine amidotransferase-like"/>
    <property type="match status" value="1"/>
</dbReference>
<dbReference type="GO" id="GO:0004565">
    <property type="term" value="F:beta-galactosidase activity"/>
    <property type="evidence" value="ECO:0007669"/>
    <property type="project" value="UniProtKB-EC"/>
</dbReference>
<gene>
    <name evidence="14" type="ORF">PSTEL_14200</name>
</gene>
<feature type="domain" description="Beta-galactosidase C-terminal" evidence="13">
    <location>
        <begin position="628"/>
        <end position="683"/>
    </location>
</feature>
<keyword evidence="7 8" id="KW-0326">Glycosidase</keyword>
<proteinExistence type="inferred from homology"/>
<dbReference type="OrthoDB" id="9800974at2"/>
<dbReference type="HOGENOM" id="CLU_012430_1_0_9"/>
<evidence type="ECO:0000256" key="1">
    <source>
        <dbReference type="ARBA" id="ARBA00001412"/>
    </source>
</evidence>
<keyword evidence="6" id="KW-0862">Zinc</keyword>
<dbReference type="KEGG" id="pste:PSTEL_14200"/>
<dbReference type="Pfam" id="PF02449">
    <property type="entry name" value="Glyco_hydro_42"/>
    <property type="match status" value="1"/>
</dbReference>